<dbReference type="EMBL" id="FQ790322">
    <property type="protein sequence ID" value="CCD49981.1"/>
    <property type="molecule type" value="Genomic_DNA"/>
</dbReference>
<evidence type="ECO:0000313" key="2">
    <source>
        <dbReference type="Proteomes" id="UP000008177"/>
    </source>
</evidence>
<dbReference type="Proteomes" id="UP000008177">
    <property type="component" value="Unplaced contigs"/>
</dbReference>
<gene>
    <name evidence="1" type="ORF">BofuT4_uP092530.1</name>
</gene>
<organism evidence="1 2">
    <name type="scientific">Botryotinia fuckeliana (strain T4)</name>
    <name type="common">Noble rot fungus</name>
    <name type="synonym">Botrytis cinerea</name>
    <dbReference type="NCBI Taxonomy" id="999810"/>
    <lineage>
        <taxon>Eukaryota</taxon>
        <taxon>Fungi</taxon>
        <taxon>Dikarya</taxon>
        <taxon>Ascomycota</taxon>
        <taxon>Pezizomycotina</taxon>
        <taxon>Leotiomycetes</taxon>
        <taxon>Helotiales</taxon>
        <taxon>Sclerotiniaceae</taxon>
        <taxon>Botrytis</taxon>
    </lineage>
</organism>
<name>G2YDY3_BOTF4</name>
<dbReference type="InParanoid" id="G2YDY3"/>
<dbReference type="HOGENOM" id="CLU_3359570_0_0_1"/>
<accession>G2YDY3</accession>
<protein>
    <submittedName>
        <fullName evidence="1">Uncharacterized protein</fullName>
    </submittedName>
</protein>
<evidence type="ECO:0000313" key="1">
    <source>
        <dbReference type="EMBL" id="CCD49981.1"/>
    </source>
</evidence>
<reference evidence="2" key="1">
    <citation type="journal article" date="2011" name="PLoS Genet.">
        <title>Genomic analysis of the necrotrophic fungal pathogens Sclerotinia sclerotiorum and Botrytis cinerea.</title>
        <authorList>
            <person name="Amselem J."/>
            <person name="Cuomo C.A."/>
            <person name="van Kan J.A."/>
            <person name="Viaud M."/>
            <person name="Benito E.P."/>
            <person name="Couloux A."/>
            <person name="Coutinho P.M."/>
            <person name="de Vries R.P."/>
            <person name="Dyer P.S."/>
            <person name="Fillinger S."/>
            <person name="Fournier E."/>
            <person name="Gout L."/>
            <person name="Hahn M."/>
            <person name="Kohn L."/>
            <person name="Lapalu N."/>
            <person name="Plummer K.M."/>
            <person name="Pradier J.M."/>
            <person name="Quevillon E."/>
            <person name="Sharon A."/>
            <person name="Simon A."/>
            <person name="ten Have A."/>
            <person name="Tudzynski B."/>
            <person name="Tudzynski P."/>
            <person name="Wincker P."/>
            <person name="Andrew M."/>
            <person name="Anthouard V."/>
            <person name="Beever R.E."/>
            <person name="Beffa R."/>
            <person name="Benoit I."/>
            <person name="Bouzid O."/>
            <person name="Brault B."/>
            <person name="Chen Z."/>
            <person name="Choquer M."/>
            <person name="Collemare J."/>
            <person name="Cotton P."/>
            <person name="Danchin E.G."/>
            <person name="Da Silva C."/>
            <person name="Gautier A."/>
            <person name="Giraud C."/>
            <person name="Giraud T."/>
            <person name="Gonzalez C."/>
            <person name="Grossetete S."/>
            <person name="Guldener U."/>
            <person name="Henrissat B."/>
            <person name="Howlett B.J."/>
            <person name="Kodira C."/>
            <person name="Kretschmer M."/>
            <person name="Lappartient A."/>
            <person name="Leroch M."/>
            <person name="Levis C."/>
            <person name="Mauceli E."/>
            <person name="Neuveglise C."/>
            <person name="Oeser B."/>
            <person name="Pearson M."/>
            <person name="Poulain J."/>
            <person name="Poussereau N."/>
            <person name="Quesneville H."/>
            <person name="Rascle C."/>
            <person name="Schumacher J."/>
            <person name="Segurens B."/>
            <person name="Sexton A."/>
            <person name="Silva E."/>
            <person name="Sirven C."/>
            <person name="Soanes D.M."/>
            <person name="Talbot N.J."/>
            <person name="Templeton M."/>
            <person name="Yandava C."/>
            <person name="Yarden O."/>
            <person name="Zeng Q."/>
            <person name="Rollins J.A."/>
            <person name="Lebrun M.H."/>
            <person name="Dickman M."/>
        </authorList>
    </citation>
    <scope>NUCLEOTIDE SEQUENCE [LARGE SCALE GENOMIC DNA]</scope>
    <source>
        <strain evidence="2">T4</strain>
    </source>
</reference>
<sequence length="36" mass="4145">MCSEYIKTPWYDWLKLALFSLASSSAYNVRITLEGS</sequence>
<proteinExistence type="predicted"/>
<dbReference type="AlphaFoldDB" id="G2YDY3"/>